<evidence type="ECO:0000313" key="1">
    <source>
        <dbReference type="EMBL" id="KAJ7764057.1"/>
    </source>
</evidence>
<name>A0AAD7JID3_9AGAR</name>
<dbReference type="Proteomes" id="UP001215280">
    <property type="component" value="Unassembled WGS sequence"/>
</dbReference>
<keyword evidence="2" id="KW-1185">Reference proteome</keyword>
<reference evidence="1" key="1">
    <citation type="submission" date="2023-03" db="EMBL/GenBank/DDBJ databases">
        <title>Massive genome expansion in bonnet fungi (Mycena s.s.) driven by repeated elements and novel gene families across ecological guilds.</title>
        <authorList>
            <consortium name="Lawrence Berkeley National Laboratory"/>
            <person name="Harder C.B."/>
            <person name="Miyauchi S."/>
            <person name="Viragh M."/>
            <person name="Kuo A."/>
            <person name="Thoen E."/>
            <person name="Andreopoulos B."/>
            <person name="Lu D."/>
            <person name="Skrede I."/>
            <person name="Drula E."/>
            <person name="Henrissat B."/>
            <person name="Morin E."/>
            <person name="Kohler A."/>
            <person name="Barry K."/>
            <person name="LaButti K."/>
            <person name="Morin E."/>
            <person name="Salamov A."/>
            <person name="Lipzen A."/>
            <person name="Mereny Z."/>
            <person name="Hegedus B."/>
            <person name="Baldrian P."/>
            <person name="Stursova M."/>
            <person name="Weitz H."/>
            <person name="Taylor A."/>
            <person name="Grigoriev I.V."/>
            <person name="Nagy L.G."/>
            <person name="Martin F."/>
            <person name="Kauserud H."/>
        </authorList>
    </citation>
    <scope>NUCLEOTIDE SEQUENCE</scope>
    <source>
        <strain evidence="1">CBHHK188m</strain>
    </source>
</reference>
<proteinExistence type="predicted"/>
<protein>
    <submittedName>
        <fullName evidence="1">Uncharacterized protein</fullName>
    </submittedName>
</protein>
<comment type="caution">
    <text evidence="1">The sequence shown here is derived from an EMBL/GenBank/DDBJ whole genome shotgun (WGS) entry which is preliminary data.</text>
</comment>
<dbReference type="AlphaFoldDB" id="A0AAD7JID3"/>
<gene>
    <name evidence="1" type="ORF">DFH07DRAFT_770706</name>
</gene>
<dbReference type="EMBL" id="JARJLG010000039">
    <property type="protein sequence ID" value="KAJ7764057.1"/>
    <property type="molecule type" value="Genomic_DNA"/>
</dbReference>
<evidence type="ECO:0000313" key="2">
    <source>
        <dbReference type="Proteomes" id="UP001215280"/>
    </source>
</evidence>
<sequence length="193" mass="22135">MYLYLFRSFKAVLDFAALGGGNYCRFLRPQLSPKFNTNAPIVYPNNSVQQFSVQRRSISDWARLIVQAPQHGAFRSKDRDYRQILRNHAPYKIWSAGKKRLKFSQEFRRAIQGFTKMETIWTALAQEHNINPGKQAYALKTASIYSQMRKEGEKKFADVGGTWPSAGVSLAQHIKSERLDGMIDWDAVVAENN</sequence>
<accession>A0AAD7JID3</accession>
<organism evidence="1 2">
    <name type="scientific">Mycena maculata</name>
    <dbReference type="NCBI Taxonomy" id="230809"/>
    <lineage>
        <taxon>Eukaryota</taxon>
        <taxon>Fungi</taxon>
        <taxon>Dikarya</taxon>
        <taxon>Basidiomycota</taxon>
        <taxon>Agaricomycotina</taxon>
        <taxon>Agaricomycetes</taxon>
        <taxon>Agaricomycetidae</taxon>
        <taxon>Agaricales</taxon>
        <taxon>Marasmiineae</taxon>
        <taxon>Mycenaceae</taxon>
        <taxon>Mycena</taxon>
    </lineage>
</organism>